<dbReference type="InterPro" id="IPR001932">
    <property type="entry name" value="PPM-type_phosphatase-like_dom"/>
</dbReference>
<keyword evidence="8" id="KW-1185">Reference proteome</keyword>
<dbReference type="Pfam" id="PF07495">
    <property type="entry name" value="Y_Y_Y"/>
    <property type="match status" value="1"/>
</dbReference>
<feature type="transmembrane region" description="Helical" evidence="3">
    <location>
        <begin position="718"/>
        <end position="739"/>
    </location>
</feature>
<feature type="domain" description="Two component regulator three Y" evidence="6">
    <location>
        <begin position="652"/>
        <end position="713"/>
    </location>
</feature>
<dbReference type="InterPro" id="IPR013783">
    <property type="entry name" value="Ig-like_fold"/>
</dbReference>
<dbReference type="InterPro" id="IPR011110">
    <property type="entry name" value="Reg_prop"/>
</dbReference>
<feature type="domain" description="PPM-type phosphatase" evidence="5">
    <location>
        <begin position="842"/>
        <end position="1040"/>
    </location>
</feature>
<keyword evidence="4" id="KW-0732">Signal</keyword>
<dbReference type="Proteomes" id="UP001500298">
    <property type="component" value="Unassembled WGS sequence"/>
</dbReference>
<keyword evidence="3" id="KW-1133">Transmembrane helix</keyword>
<protein>
    <recommendedName>
        <fullName evidence="9">PPM-type phosphatase domain-containing protein</fullName>
    </recommendedName>
</protein>
<evidence type="ECO:0000256" key="3">
    <source>
        <dbReference type="SAM" id="Phobius"/>
    </source>
</evidence>
<gene>
    <name evidence="7" type="ORF">GCM10023331_28040</name>
</gene>
<name>A0ABP9DDJ9_9BACT</name>
<proteinExistence type="predicted"/>
<evidence type="ECO:0000256" key="4">
    <source>
        <dbReference type="SAM" id="SignalP"/>
    </source>
</evidence>
<dbReference type="SUPFAM" id="SSF101898">
    <property type="entry name" value="NHL repeat"/>
    <property type="match status" value="1"/>
</dbReference>
<evidence type="ECO:0000259" key="6">
    <source>
        <dbReference type="Pfam" id="PF07495"/>
    </source>
</evidence>
<organism evidence="7 8">
    <name type="scientific">Algivirga pacifica</name>
    <dbReference type="NCBI Taxonomy" id="1162670"/>
    <lineage>
        <taxon>Bacteria</taxon>
        <taxon>Pseudomonadati</taxon>
        <taxon>Bacteroidota</taxon>
        <taxon>Cytophagia</taxon>
        <taxon>Cytophagales</taxon>
        <taxon>Flammeovirgaceae</taxon>
        <taxon>Algivirga</taxon>
    </lineage>
</organism>
<evidence type="ECO:0000313" key="7">
    <source>
        <dbReference type="EMBL" id="GAA4841420.1"/>
    </source>
</evidence>
<dbReference type="InterPro" id="IPR036457">
    <property type="entry name" value="PPM-type-like_dom_sf"/>
</dbReference>
<evidence type="ECO:0008006" key="9">
    <source>
        <dbReference type="Google" id="ProtNLM"/>
    </source>
</evidence>
<keyword evidence="2" id="KW-0175">Coiled coil</keyword>
<dbReference type="SUPFAM" id="SSF63829">
    <property type="entry name" value="Calcium-dependent phosphotriesterase"/>
    <property type="match status" value="1"/>
</dbReference>
<evidence type="ECO:0000256" key="1">
    <source>
        <dbReference type="ARBA" id="ARBA00022553"/>
    </source>
</evidence>
<feature type="signal peptide" evidence="4">
    <location>
        <begin position="1"/>
        <end position="21"/>
    </location>
</feature>
<dbReference type="Gene3D" id="2.60.40.10">
    <property type="entry name" value="Immunoglobulins"/>
    <property type="match status" value="1"/>
</dbReference>
<evidence type="ECO:0000313" key="8">
    <source>
        <dbReference type="Proteomes" id="UP001500298"/>
    </source>
</evidence>
<dbReference type="PANTHER" id="PTHR43547:SF2">
    <property type="entry name" value="HYBRID SIGNAL TRANSDUCTION HISTIDINE KINASE C"/>
    <property type="match status" value="1"/>
</dbReference>
<dbReference type="Pfam" id="PF07228">
    <property type="entry name" value="SpoIIE"/>
    <property type="match status" value="1"/>
</dbReference>
<dbReference type="Gene3D" id="3.60.40.10">
    <property type="entry name" value="PPM-type phosphatase domain"/>
    <property type="match status" value="1"/>
</dbReference>
<dbReference type="EMBL" id="BAABJX010000043">
    <property type="protein sequence ID" value="GAA4841420.1"/>
    <property type="molecule type" value="Genomic_DNA"/>
</dbReference>
<comment type="caution">
    <text evidence="7">The sequence shown here is derived from an EMBL/GenBank/DDBJ whole genome shotgun (WGS) entry which is preliminary data.</text>
</comment>
<feature type="chain" id="PRO_5046139845" description="PPM-type phosphatase domain-containing protein" evidence="4">
    <location>
        <begin position="22"/>
        <end position="1042"/>
    </location>
</feature>
<feature type="coiled-coil region" evidence="2">
    <location>
        <begin position="750"/>
        <end position="784"/>
    </location>
</feature>
<keyword evidence="1" id="KW-0597">Phosphoprotein</keyword>
<keyword evidence="3" id="KW-0812">Transmembrane</keyword>
<accession>A0ABP9DDJ9</accession>
<dbReference type="Gene3D" id="2.130.10.10">
    <property type="entry name" value="YVTN repeat-like/Quinoprotein amine dehydrogenase"/>
    <property type="match status" value="2"/>
</dbReference>
<dbReference type="InterPro" id="IPR011123">
    <property type="entry name" value="Y_Y_Y"/>
</dbReference>
<dbReference type="RefSeq" id="WP_345372842.1">
    <property type="nucleotide sequence ID" value="NZ_BAABJX010000043.1"/>
</dbReference>
<evidence type="ECO:0000259" key="5">
    <source>
        <dbReference type="Pfam" id="PF07228"/>
    </source>
</evidence>
<dbReference type="PANTHER" id="PTHR43547">
    <property type="entry name" value="TWO-COMPONENT HISTIDINE KINASE"/>
    <property type="match status" value="1"/>
</dbReference>
<dbReference type="InterPro" id="IPR015943">
    <property type="entry name" value="WD40/YVTN_repeat-like_dom_sf"/>
</dbReference>
<evidence type="ECO:0000256" key="2">
    <source>
        <dbReference type="SAM" id="Coils"/>
    </source>
</evidence>
<reference evidence="8" key="1">
    <citation type="journal article" date="2019" name="Int. J. Syst. Evol. Microbiol.">
        <title>The Global Catalogue of Microorganisms (GCM) 10K type strain sequencing project: providing services to taxonomists for standard genome sequencing and annotation.</title>
        <authorList>
            <consortium name="The Broad Institute Genomics Platform"/>
            <consortium name="The Broad Institute Genome Sequencing Center for Infectious Disease"/>
            <person name="Wu L."/>
            <person name="Ma J."/>
        </authorList>
    </citation>
    <scope>NUCLEOTIDE SEQUENCE [LARGE SCALE GENOMIC DNA]</scope>
    <source>
        <strain evidence="8">JCM 18326</strain>
    </source>
</reference>
<keyword evidence="3" id="KW-0472">Membrane</keyword>
<dbReference type="Pfam" id="PF07494">
    <property type="entry name" value="Reg_prop"/>
    <property type="match status" value="2"/>
</dbReference>
<sequence length="1042" mass="119139">MYVKLFQLLLSLFLGISFVQAQQYHITQYTNREGLAQNHSVSLAMDSKGYLWIGSSEGGVSRFDGHTFDVYDTSNGLSSNFIQKVTVDALDNVWVQTSKGLHCLDGQKVHYLHTEGTMTVHSQDSVYIQGPKYTLEVCTPTGLLPTYIKSDKAYNHIAHNQKKDFLCARNNQIELFSRDGHLEGQWELPHSINNITAAFQEDAWWIGTIKGLYLLQNKHLSSPYPELEHCQITSILPLSSQRLWIGTQQNGAILCTPDGLKILKEENGLSNNIQDILADQQGGIWFAGKDGIFRLHNLSVLFYPFKKERIQSTLSLHENGIVATSQKRLYFFHKELLTPLPYPKNISTSDKKLFAIHQTPYILSKDRLYYPDSSRTFIRRHRFSYKDVPENEVFKAAIEWQKSIYIAGKETLYSSKYSLDSLNQVPSPTTMKGISCLAATPQALWVGTQKDGIFRLDTKGNFKQFTLNDGLSSLHINTLITDKKNNLWVGTSGGGLLKISTEEQVTTYQEENFTSTNIYSLEFDPYGNLWAGSDRGMNKIIFIQNDYLKVERYQGSEGITQLEYSKNSSCIDHKGQLWFGSSEGIYCINPEKDLLNMIPPKTYLTGINVNFQDASLMEYADHFTPWHHVPVDLSLPHGKNHLTIYFSGVTMDLPEKVKYQWRLSGIDQAWTTASKQSFANYSNLPAGNYTFEVKSINARGLESNDTAVLHFEIDKPFYFTKLFLTVVLGLLVVLIRWWYKQRVSSYEKAKAFLRKKVAERTEELEQQRSKLSQQSQAMQKQHEELNGIYERMSNSLQYAGKIQEAILLKEDTFSELLPQSFTLFQPKETVAGVFFWVHQHQEHIHLALIDCTNRGVPAAFISIVGKEMLTRVVQNFPKASPAEILELLHEEFVSVLHAESKAHINDGMDIAYCDINLKERILTFAGARRPLFVMEEGIIREYKGDFCSIGIQYNNKIKNSFTNQVMPLKEGNTYYLFSDGFTNQFDQNGKKFKKSQLKALLEESASYRMEEQKQILSEAFQEWKGDVEQLDDILFVGFKVTE</sequence>